<reference evidence="2 3" key="1">
    <citation type="submission" date="2019-04" db="EMBL/GenBank/DDBJ databases">
        <title>Fungal friends and foes A comparative genomics study of 23 Aspergillus species from section Flavi.</title>
        <authorList>
            <consortium name="DOE Joint Genome Institute"/>
            <person name="Kjaerbolling I."/>
            <person name="Vesth T.C."/>
            <person name="Frisvad J.C."/>
            <person name="Nybo J.L."/>
            <person name="Theobald S."/>
            <person name="Kildgaard S."/>
            <person name="Petersen T.I."/>
            <person name="Kuo A."/>
            <person name="Sato A."/>
            <person name="Lyhne E.K."/>
            <person name="Kogle M.E."/>
            <person name="Wiebenga A."/>
            <person name="Kun R.S."/>
            <person name="Lubbers R.J."/>
            <person name="Makela M.R."/>
            <person name="Barry K."/>
            <person name="Chovatia M."/>
            <person name="Clum A."/>
            <person name="Daum C."/>
            <person name="Haridas S."/>
            <person name="He G."/>
            <person name="LaButti K."/>
            <person name="Lipzen A."/>
            <person name="Mondo S."/>
            <person name="Pangilinan J."/>
            <person name="Riley R."/>
            <person name="Salamov A."/>
            <person name="Simmons B.A."/>
            <person name="Magnuson J.K."/>
            <person name="Henrissat B."/>
            <person name="Mortensen U.H."/>
            <person name="Larsen T.O."/>
            <person name="De vries R.P."/>
            <person name="Grigoriev I.V."/>
            <person name="Machida M."/>
            <person name="Baker S.E."/>
            <person name="Andersen M.R."/>
        </authorList>
    </citation>
    <scope>NUCLEOTIDE SEQUENCE [LARGE SCALE GENOMIC DNA]</scope>
    <source>
        <strain evidence="2 3">CBS 117635</strain>
    </source>
</reference>
<name>A0A5N6IMR9_9EURO</name>
<dbReference type="Proteomes" id="UP000326289">
    <property type="component" value="Unassembled WGS sequence"/>
</dbReference>
<proteinExistence type="predicted"/>
<feature type="signal peptide" evidence="1">
    <location>
        <begin position="1"/>
        <end position="16"/>
    </location>
</feature>
<evidence type="ECO:0000313" key="2">
    <source>
        <dbReference type="EMBL" id="KAB8267200.1"/>
    </source>
</evidence>
<protein>
    <submittedName>
        <fullName evidence="2">Uncharacterized protein</fullName>
    </submittedName>
</protein>
<evidence type="ECO:0000256" key="1">
    <source>
        <dbReference type="SAM" id="SignalP"/>
    </source>
</evidence>
<evidence type="ECO:0000313" key="3">
    <source>
        <dbReference type="Proteomes" id="UP000326289"/>
    </source>
</evidence>
<gene>
    <name evidence="2" type="ORF">BDV30DRAFT_220555</name>
</gene>
<dbReference type="AlphaFoldDB" id="A0A5N6IMR9"/>
<keyword evidence="3" id="KW-1185">Reference proteome</keyword>
<keyword evidence="1" id="KW-0732">Signal</keyword>
<feature type="chain" id="PRO_5024859667" evidence="1">
    <location>
        <begin position="17"/>
        <end position="75"/>
    </location>
</feature>
<sequence>MVWFALLALLTEMIDMGLVPRYLLHTVHCRSNCPYCTFAVGCSGEESQGNNCRQCFGFEAERHSASPINYRINIS</sequence>
<organism evidence="2 3">
    <name type="scientific">Aspergillus minisclerotigenes</name>
    <dbReference type="NCBI Taxonomy" id="656917"/>
    <lineage>
        <taxon>Eukaryota</taxon>
        <taxon>Fungi</taxon>
        <taxon>Dikarya</taxon>
        <taxon>Ascomycota</taxon>
        <taxon>Pezizomycotina</taxon>
        <taxon>Eurotiomycetes</taxon>
        <taxon>Eurotiomycetidae</taxon>
        <taxon>Eurotiales</taxon>
        <taxon>Aspergillaceae</taxon>
        <taxon>Aspergillus</taxon>
        <taxon>Aspergillus subgen. Circumdati</taxon>
    </lineage>
</organism>
<accession>A0A5N6IMR9</accession>
<dbReference type="EMBL" id="ML732912">
    <property type="protein sequence ID" value="KAB8267200.1"/>
    <property type="molecule type" value="Genomic_DNA"/>
</dbReference>